<gene>
    <name evidence="9" type="primary">LOC112050100</name>
</gene>
<evidence type="ECO:0000256" key="6">
    <source>
        <dbReference type="SAM" id="SignalP"/>
    </source>
</evidence>
<reference evidence="9" key="1">
    <citation type="submission" date="2025-08" db="UniProtKB">
        <authorList>
            <consortium name="RefSeq"/>
        </authorList>
    </citation>
    <scope>IDENTIFICATION</scope>
</reference>
<keyword evidence="3" id="KW-0677">Repeat</keyword>
<dbReference type="PANTHER" id="PTHR23301">
    <property type="entry name" value="CHITIN BINDING PERITROPHIN-A"/>
    <property type="match status" value="1"/>
</dbReference>
<evidence type="ECO:0000256" key="1">
    <source>
        <dbReference type="ARBA" id="ARBA00022669"/>
    </source>
</evidence>
<feature type="domain" description="Chitin-binding type-2" evidence="7">
    <location>
        <begin position="26"/>
        <end position="83"/>
    </location>
</feature>
<accession>A0A6J1N8I5</accession>
<evidence type="ECO:0000256" key="3">
    <source>
        <dbReference type="ARBA" id="ARBA00022737"/>
    </source>
</evidence>
<dbReference type="InterPro" id="IPR036508">
    <property type="entry name" value="Chitin-bd_dom_sf"/>
</dbReference>
<dbReference type="InterPro" id="IPR051940">
    <property type="entry name" value="Chitin_bind-dev_reg"/>
</dbReference>
<dbReference type="PANTHER" id="PTHR23301:SF0">
    <property type="entry name" value="CHITIN-BINDING TYPE-2 DOMAIN-CONTAINING PROTEIN-RELATED"/>
    <property type="match status" value="1"/>
</dbReference>
<evidence type="ECO:0000256" key="4">
    <source>
        <dbReference type="ARBA" id="ARBA00023157"/>
    </source>
</evidence>
<dbReference type="Proteomes" id="UP001652582">
    <property type="component" value="Chromosome 8"/>
</dbReference>
<dbReference type="Pfam" id="PF01607">
    <property type="entry name" value="CBM_14"/>
    <property type="match status" value="2"/>
</dbReference>
<evidence type="ECO:0000313" key="8">
    <source>
        <dbReference type="Proteomes" id="UP001652582"/>
    </source>
</evidence>
<organism evidence="8 9">
    <name type="scientific">Bicyclus anynana</name>
    <name type="common">Squinting bush brown butterfly</name>
    <dbReference type="NCBI Taxonomy" id="110368"/>
    <lineage>
        <taxon>Eukaryota</taxon>
        <taxon>Metazoa</taxon>
        <taxon>Ecdysozoa</taxon>
        <taxon>Arthropoda</taxon>
        <taxon>Hexapoda</taxon>
        <taxon>Insecta</taxon>
        <taxon>Pterygota</taxon>
        <taxon>Neoptera</taxon>
        <taxon>Endopterygota</taxon>
        <taxon>Lepidoptera</taxon>
        <taxon>Glossata</taxon>
        <taxon>Ditrysia</taxon>
        <taxon>Papilionoidea</taxon>
        <taxon>Nymphalidae</taxon>
        <taxon>Satyrinae</taxon>
        <taxon>Satyrini</taxon>
        <taxon>Mycalesina</taxon>
        <taxon>Bicyclus</taxon>
    </lineage>
</organism>
<evidence type="ECO:0000313" key="9">
    <source>
        <dbReference type="RefSeq" id="XP_023944020.1"/>
    </source>
</evidence>
<evidence type="ECO:0000256" key="2">
    <source>
        <dbReference type="ARBA" id="ARBA00022729"/>
    </source>
</evidence>
<dbReference type="KEGG" id="bany:112050100"/>
<sequence length="173" mass="19654">MFKVGSIILLSLFAVALGEEEIELNDKGCPVDNSIYKILPHDNCNKFYKCSNGEPVEFQCPKTLMFSLNDEVCDWPREVDCGNRKKEDEVAEVDEESSDPKVICARAGSNGALIPHEYCNQLYMCARGVPIELQCPNPLMYNKDTKLCDWESEVECGDRLVEKEEVEHPEEKK</sequence>
<protein>
    <submittedName>
        <fullName evidence="9">Peritrophin-1-like</fullName>
    </submittedName>
</protein>
<dbReference type="RefSeq" id="XP_023944020.1">
    <property type="nucleotide sequence ID" value="XM_024088252.2"/>
</dbReference>
<dbReference type="Gene3D" id="2.170.140.10">
    <property type="entry name" value="Chitin binding domain"/>
    <property type="match status" value="2"/>
</dbReference>
<feature type="chain" id="PRO_5026699725" evidence="6">
    <location>
        <begin position="19"/>
        <end position="173"/>
    </location>
</feature>
<dbReference type="OrthoDB" id="9987187at2759"/>
<dbReference type="GeneID" id="112050100"/>
<feature type="signal peptide" evidence="6">
    <location>
        <begin position="1"/>
        <end position="18"/>
    </location>
</feature>
<name>A0A6J1N8I5_BICAN</name>
<keyword evidence="5" id="KW-0325">Glycoprotein</keyword>
<dbReference type="AlphaFoldDB" id="A0A6J1N8I5"/>
<keyword evidence="4" id="KW-1015">Disulfide bond</keyword>
<dbReference type="GO" id="GO:0008061">
    <property type="term" value="F:chitin binding"/>
    <property type="evidence" value="ECO:0007669"/>
    <property type="project" value="UniProtKB-KW"/>
</dbReference>
<keyword evidence="2 6" id="KW-0732">Signal</keyword>
<keyword evidence="8" id="KW-1185">Reference proteome</keyword>
<dbReference type="SUPFAM" id="SSF57625">
    <property type="entry name" value="Invertebrate chitin-binding proteins"/>
    <property type="match status" value="2"/>
</dbReference>
<evidence type="ECO:0000256" key="5">
    <source>
        <dbReference type="ARBA" id="ARBA00023180"/>
    </source>
</evidence>
<dbReference type="SMART" id="SM00494">
    <property type="entry name" value="ChtBD2"/>
    <property type="match status" value="2"/>
</dbReference>
<proteinExistence type="predicted"/>
<dbReference type="GO" id="GO:0005576">
    <property type="term" value="C:extracellular region"/>
    <property type="evidence" value="ECO:0007669"/>
    <property type="project" value="InterPro"/>
</dbReference>
<keyword evidence="1" id="KW-0147">Chitin-binding</keyword>
<evidence type="ECO:0000259" key="7">
    <source>
        <dbReference type="PROSITE" id="PS50940"/>
    </source>
</evidence>
<dbReference type="PROSITE" id="PS50940">
    <property type="entry name" value="CHIT_BIND_II"/>
    <property type="match status" value="2"/>
</dbReference>
<feature type="domain" description="Chitin-binding type-2" evidence="7">
    <location>
        <begin position="101"/>
        <end position="158"/>
    </location>
</feature>
<dbReference type="InterPro" id="IPR002557">
    <property type="entry name" value="Chitin-bd_dom"/>
</dbReference>